<dbReference type="PROSITE" id="PS00455">
    <property type="entry name" value="AMP_BINDING"/>
    <property type="match status" value="1"/>
</dbReference>
<proteinExistence type="inferred from homology"/>
<dbReference type="Gene3D" id="3.40.50.12780">
    <property type="entry name" value="N-terminal domain of ligase-like"/>
    <property type="match status" value="1"/>
</dbReference>
<dbReference type="PANTHER" id="PTHR43767">
    <property type="entry name" value="LONG-CHAIN-FATTY-ACID--COA LIGASE"/>
    <property type="match status" value="1"/>
</dbReference>
<evidence type="ECO:0000256" key="2">
    <source>
        <dbReference type="ARBA" id="ARBA00022598"/>
    </source>
</evidence>
<dbReference type="Pfam" id="PF13193">
    <property type="entry name" value="AMP-binding_C"/>
    <property type="match status" value="1"/>
</dbReference>
<dbReference type="InterPro" id="IPR045851">
    <property type="entry name" value="AMP-bd_C_sf"/>
</dbReference>
<dbReference type="Proteomes" id="UP000318661">
    <property type="component" value="Unassembled WGS sequence"/>
</dbReference>
<evidence type="ECO:0000313" key="6">
    <source>
        <dbReference type="Proteomes" id="UP000318661"/>
    </source>
</evidence>
<dbReference type="GO" id="GO:0016877">
    <property type="term" value="F:ligase activity, forming carbon-sulfur bonds"/>
    <property type="evidence" value="ECO:0007669"/>
    <property type="project" value="UniProtKB-ARBA"/>
</dbReference>
<dbReference type="FunFam" id="3.30.300.30:FF:000008">
    <property type="entry name" value="2,3-dihydroxybenzoate-AMP ligase"/>
    <property type="match status" value="1"/>
</dbReference>
<dbReference type="InterPro" id="IPR000873">
    <property type="entry name" value="AMP-dep_synth/lig_dom"/>
</dbReference>
<name>A0A537LJK9_9BACT</name>
<dbReference type="InterPro" id="IPR020845">
    <property type="entry name" value="AMP-binding_CS"/>
</dbReference>
<comment type="similarity">
    <text evidence="1">Belongs to the ATP-dependent AMP-binding enzyme family.</text>
</comment>
<dbReference type="FunFam" id="3.40.50.12780:FF:000003">
    <property type="entry name" value="Long-chain-fatty-acid--CoA ligase FadD"/>
    <property type="match status" value="1"/>
</dbReference>
<feature type="domain" description="AMP-binding enzyme C-terminal" evidence="4">
    <location>
        <begin position="469"/>
        <end position="544"/>
    </location>
</feature>
<dbReference type="AlphaFoldDB" id="A0A537LJK9"/>
<dbReference type="PANTHER" id="PTHR43767:SF12">
    <property type="entry name" value="AMP-DEPENDENT SYNTHETASE AND LIGASE"/>
    <property type="match status" value="1"/>
</dbReference>
<accession>A0A537LJK9</accession>
<dbReference type="Gene3D" id="3.30.300.30">
    <property type="match status" value="1"/>
</dbReference>
<dbReference type="InterPro" id="IPR050237">
    <property type="entry name" value="ATP-dep_AMP-bd_enzyme"/>
</dbReference>
<protein>
    <submittedName>
        <fullName evidence="5">Long-chain fatty acid--CoA ligase</fullName>
    </submittedName>
</protein>
<evidence type="ECO:0000259" key="3">
    <source>
        <dbReference type="Pfam" id="PF00501"/>
    </source>
</evidence>
<comment type="caution">
    <text evidence="5">The sequence shown here is derived from an EMBL/GenBank/DDBJ whole genome shotgun (WGS) entry which is preliminary data.</text>
</comment>
<dbReference type="InterPro" id="IPR042099">
    <property type="entry name" value="ANL_N_sf"/>
</dbReference>
<evidence type="ECO:0000256" key="1">
    <source>
        <dbReference type="ARBA" id="ARBA00006432"/>
    </source>
</evidence>
<reference evidence="5 6" key="1">
    <citation type="journal article" date="2019" name="Nat. Microbiol.">
        <title>Mediterranean grassland soil C-N compound turnover is dependent on rainfall and depth, and is mediated by genomically divergent microorganisms.</title>
        <authorList>
            <person name="Diamond S."/>
            <person name="Andeer P.F."/>
            <person name="Li Z."/>
            <person name="Crits-Christoph A."/>
            <person name="Burstein D."/>
            <person name="Anantharaman K."/>
            <person name="Lane K.R."/>
            <person name="Thomas B.C."/>
            <person name="Pan C."/>
            <person name="Northen T.R."/>
            <person name="Banfield J.F."/>
        </authorList>
    </citation>
    <scope>NUCLEOTIDE SEQUENCE [LARGE SCALE GENOMIC DNA]</scope>
    <source>
        <strain evidence="5">NP_2</strain>
    </source>
</reference>
<feature type="domain" description="AMP-dependent synthetase/ligase" evidence="3">
    <location>
        <begin position="33"/>
        <end position="419"/>
    </location>
</feature>
<sequence>MSEATLDRPWLRFYEPGVPHTLRYPRASVQSLLDESAAQFGDRSAAVFFGAALSYRALHTLVHRFAGALHRLGVRPGDRVSLHLPNSPQFLIAYYGALRAGAVVVPFNPLYVEREIEHQLIDSGAEVAVTLNLFYPRLADVRPRTRVREIIVTSINAYFPPLLRWLYPLKAWREGHLVRVPRGRDVHRFSELLDADQPAPPEAIDPEQTALLLYSGGTTGTPKGVILSHRNLVCNVVQARAWFTGLRAGEDSILAVIPFFHSYGMTAAMNLAVSAGERLILLPRFQAEMVLGAIAAYKPRLFPGVPTLYTAIISHPHVSRYNLRSGMSCISGAAPLPVEVQTRFEQLTGGKLVEGYGLTEASPITHANPISGIRKMGSIGVPFPDTDARIVDGSGERALPPGEVGELAVRGPQVMQGYWNQPAETAQMLRDGWLFTGDLAKMDADGFFYIVDRKKEMIITGGLNVFPREVEEVLYAHPAVQEAAAIGVRDPYRGESVKAFVVLRQGARATADEIIEHCRRNLAPYKVPRAVEFRTQLPKSIVGKILRRVLMEEERAKS</sequence>
<dbReference type="InterPro" id="IPR025110">
    <property type="entry name" value="AMP-bd_C"/>
</dbReference>
<evidence type="ECO:0000259" key="4">
    <source>
        <dbReference type="Pfam" id="PF13193"/>
    </source>
</evidence>
<dbReference type="Pfam" id="PF00501">
    <property type="entry name" value="AMP-binding"/>
    <property type="match status" value="1"/>
</dbReference>
<dbReference type="EMBL" id="VBAJ01000117">
    <property type="protein sequence ID" value="TMJ08193.1"/>
    <property type="molecule type" value="Genomic_DNA"/>
</dbReference>
<gene>
    <name evidence="5" type="ORF">E6G99_04915</name>
</gene>
<keyword evidence="2 5" id="KW-0436">Ligase</keyword>
<evidence type="ECO:0000313" key="5">
    <source>
        <dbReference type="EMBL" id="TMJ08193.1"/>
    </source>
</evidence>
<dbReference type="SUPFAM" id="SSF56801">
    <property type="entry name" value="Acetyl-CoA synthetase-like"/>
    <property type="match status" value="1"/>
</dbReference>
<organism evidence="5 6">
    <name type="scientific">Candidatus Segetimicrobium genomatis</name>
    <dbReference type="NCBI Taxonomy" id="2569760"/>
    <lineage>
        <taxon>Bacteria</taxon>
        <taxon>Bacillati</taxon>
        <taxon>Candidatus Sysuimicrobiota</taxon>
        <taxon>Candidatus Sysuimicrobiia</taxon>
        <taxon>Candidatus Sysuimicrobiales</taxon>
        <taxon>Candidatus Segetimicrobiaceae</taxon>
        <taxon>Candidatus Segetimicrobium</taxon>
    </lineage>
</organism>
<dbReference type="CDD" id="cd05936">
    <property type="entry name" value="FC-FACS_FadD_like"/>
    <property type="match status" value="1"/>
</dbReference>